<comment type="caution">
    <text evidence="2">The sequence shown here is derived from an EMBL/GenBank/DDBJ whole genome shotgun (WGS) entry which is preliminary data.</text>
</comment>
<evidence type="ECO:0000256" key="1">
    <source>
        <dbReference type="SAM" id="Phobius"/>
    </source>
</evidence>
<reference evidence="2" key="1">
    <citation type="submission" date="2019-08" db="EMBL/GenBank/DDBJ databases">
        <authorList>
            <person name="Kucharzyk K."/>
            <person name="Murdoch R.W."/>
            <person name="Higgins S."/>
            <person name="Loffler F."/>
        </authorList>
    </citation>
    <scope>NUCLEOTIDE SEQUENCE</scope>
</reference>
<keyword evidence="1" id="KW-1133">Transmembrane helix</keyword>
<keyword evidence="1" id="KW-0812">Transmembrane</keyword>
<dbReference type="EMBL" id="VSSQ01101859">
    <property type="protein sequence ID" value="MPN43454.1"/>
    <property type="molecule type" value="Genomic_DNA"/>
</dbReference>
<sequence length="72" mass="7436">MVGIRDILSLVNISCAPVLLELIAGLISAVTTISPRLTASSFSSKSNFASSPSESVTSVIFVVAKPIQEASI</sequence>
<keyword evidence="1" id="KW-0472">Membrane</keyword>
<proteinExistence type="predicted"/>
<protein>
    <submittedName>
        <fullName evidence="2">Uncharacterized protein</fullName>
    </submittedName>
</protein>
<organism evidence="2">
    <name type="scientific">bioreactor metagenome</name>
    <dbReference type="NCBI Taxonomy" id="1076179"/>
    <lineage>
        <taxon>unclassified sequences</taxon>
        <taxon>metagenomes</taxon>
        <taxon>ecological metagenomes</taxon>
    </lineage>
</organism>
<accession>A0A645I4W5</accession>
<gene>
    <name evidence="2" type="ORF">SDC9_191014</name>
</gene>
<evidence type="ECO:0000313" key="2">
    <source>
        <dbReference type="EMBL" id="MPN43454.1"/>
    </source>
</evidence>
<dbReference type="AlphaFoldDB" id="A0A645I4W5"/>
<name>A0A645I4W5_9ZZZZ</name>
<feature type="transmembrane region" description="Helical" evidence="1">
    <location>
        <begin position="7"/>
        <end position="30"/>
    </location>
</feature>